<name>A0A484N074_9ASTE</name>
<evidence type="ECO:0000256" key="1">
    <source>
        <dbReference type="SAM" id="MobiDB-lite"/>
    </source>
</evidence>
<dbReference type="OrthoDB" id="1329247at2759"/>
<organism evidence="2 3">
    <name type="scientific">Cuscuta campestris</name>
    <dbReference type="NCBI Taxonomy" id="132261"/>
    <lineage>
        <taxon>Eukaryota</taxon>
        <taxon>Viridiplantae</taxon>
        <taxon>Streptophyta</taxon>
        <taxon>Embryophyta</taxon>
        <taxon>Tracheophyta</taxon>
        <taxon>Spermatophyta</taxon>
        <taxon>Magnoliopsida</taxon>
        <taxon>eudicotyledons</taxon>
        <taxon>Gunneridae</taxon>
        <taxon>Pentapetalae</taxon>
        <taxon>asterids</taxon>
        <taxon>lamiids</taxon>
        <taxon>Solanales</taxon>
        <taxon>Convolvulaceae</taxon>
        <taxon>Cuscuteae</taxon>
        <taxon>Cuscuta</taxon>
        <taxon>Cuscuta subgen. Grammica</taxon>
        <taxon>Cuscuta sect. Cleistogrammica</taxon>
    </lineage>
</organism>
<feature type="region of interest" description="Disordered" evidence="1">
    <location>
        <begin position="223"/>
        <end position="255"/>
    </location>
</feature>
<evidence type="ECO:0000313" key="3">
    <source>
        <dbReference type="Proteomes" id="UP000595140"/>
    </source>
</evidence>
<evidence type="ECO:0000313" key="2">
    <source>
        <dbReference type="EMBL" id="VFQ94512.1"/>
    </source>
</evidence>
<dbReference type="EMBL" id="OOIL02005375">
    <property type="protein sequence ID" value="VFQ94512.1"/>
    <property type="molecule type" value="Genomic_DNA"/>
</dbReference>
<proteinExistence type="predicted"/>
<protein>
    <submittedName>
        <fullName evidence="2">Uncharacterized protein</fullName>
    </submittedName>
</protein>
<sequence>MMISTTIANILTIGGLNTLSWVSVGLTDPATGERLVGKESKIIPTDDREVVDKSNTGLLNPQKLCTCKIHTCTASQILLVRLVPPILFRVGTPESFPRLTSTKTQGLFKFDESRALEICLESNQKGKFIRIAEDQKEGLSFLLVPFRDNGDGFKLFYKVLHSFLEKISLSHKGMTTNSEEIPQSVCIQNASYLGEALATTTIVSLDAEVLDLKVDEVIEASTSELGSSPQQSQLHSSTKVMSRGKGGLGTSLQLP</sequence>
<accession>A0A484N074</accession>
<dbReference type="AlphaFoldDB" id="A0A484N074"/>
<keyword evidence="3" id="KW-1185">Reference proteome</keyword>
<gene>
    <name evidence="2" type="ORF">CCAM_LOCUS36288</name>
</gene>
<reference evidence="2 3" key="1">
    <citation type="submission" date="2018-04" db="EMBL/GenBank/DDBJ databases">
        <authorList>
            <person name="Vogel A."/>
        </authorList>
    </citation>
    <scope>NUCLEOTIDE SEQUENCE [LARGE SCALE GENOMIC DNA]</scope>
</reference>
<dbReference type="Proteomes" id="UP000595140">
    <property type="component" value="Unassembled WGS sequence"/>
</dbReference>
<feature type="compositionally biased region" description="Polar residues" evidence="1">
    <location>
        <begin position="223"/>
        <end position="240"/>
    </location>
</feature>